<keyword evidence="2" id="KW-1185">Reference proteome</keyword>
<comment type="caution">
    <text evidence="1">The sequence shown here is derived from an EMBL/GenBank/DDBJ whole genome shotgun (WGS) entry which is preliminary data.</text>
</comment>
<accession>A0A4Y2G0X6</accession>
<dbReference type="Proteomes" id="UP000499080">
    <property type="component" value="Unassembled WGS sequence"/>
</dbReference>
<name>A0A4Y2G0X6_ARAVE</name>
<dbReference type="AlphaFoldDB" id="A0A4Y2G0X6"/>
<evidence type="ECO:0000313" key="2">
    <source>
        <dbReference type="Proteomes" id="UP000499080"/>
    </source>
</evidence>
<evidence type="ECO:0000313" key="1">
    <source>
        <dbReference type="EMBL" id="GBM46288.1"/>
    </source>
</evidence>
<sequence>MPLHQRDGVVDNGKEKCVLHSSQRIIKTPVRSHRDFRDRRITDLRPDFVECPHGLLHVRPLTGESSIAVKWKFGELGANSSSTRVI</sequence>
<protein>
    <submittedName>
        <fullName evidence="1">Uncharacterized protein</fullName>
    </submittedName>
</protein>
<dbReference type="EMBL" id="BGPR01001130">
    <property type="protein sequence ID" value="GBM46288.1"/>
    <property type="molecule type" value="Genomic_DNA"/>
</dbReference>
<organism evidence="1 2">
    <name type="scientific">Araneus ventricosus</name>
    <name type="common">Orbweaver spider</name>
    <name type="synonym">Epeira ventricosa</name>
    <dbReference type="NCBI Taxonomy" id="182803"/>
    <lineage>
        <taxon>Eukaryota</taxon>
        <taxon>Metazoa</taxon>
        <taxon>Ecdysozoa</taxon>
        <taxon>Arthropoda</taxon>
        <taxon>Chelicerata</taxon>
        <taxon>Arachnida</taxon>
        <taxon>Araneae</taxon>
        <taxon>Araneomorphae</taxon>
        <taxon>Entelegynae</taxon>
        <taxon>Araneoidea</taxon>
        <taxon>Araneidae</taxon>
        <taxon>Araneus</taxon>
    </lineage>
</organism>
<proteinExistence type="predicted"/>
<gene>
    <name evidence="1" type="ORF">AVEN_139845_1</name>
</gene>
<reference evidence="1 2" key="1">
    <citation type="journal article" date="2019" name="Sci. Rep.">
        <title>Orb-weaving spider Araneus ventricosus genome elucidates the spidroin gene catalogue.</title>
        <authorList>
            <person name="Kono N."/>
            <person name="Nakamura H."/>
            <person name="Ohtoshi R."/>
            <person name="Moran D.A.P."/>
            <person name="Shinohara A."/>
            <person name="Yoshida Y."/>
            <person name="Fujiwara M."/>
            <person name="Mori M."/>
            <person name="Tomita M."/>
            <person name="Arakawa K."/>
        </authorList>
    </citation>
    <scope>NUCLEOTIDE SEQUENCE [LARGE SCALE GENOMIC DNA]</scope>
</reference>